<dbReference type="Proteomes" id="UP000545074">
    <property type="component" value="Unassembled WGS sequence"/>
</dbReference>
<dbReference type="RefSeq" id="WP_182389187.1">
    <property type="nucleotide sequence ID" value="NZ_BQIO01000014.1"/>
</dbReference>
<reference evidence="1 2" key="1">
    <citation type="submission" date="2020-07" db="EMBL/GenBank/DDBJ databases">
        <title>Diversity of carbapenemase encoding genes among Pseudomonas putida group clinical isolates in a tertiary Brazilian hospital.</title>
        <authorList>
            <person name="Alberto-Lei F."/>
            <person name="Nodari C.S."/>
            <person name="Streling A.P."/>
            <person name="Paulino J.T."/>
            <person name="Bessa-Neto F.O."/>
            <person name="Cayo R."/>
            <person name="Gales A.C."/>
        </authorList>
    </citation>
    <scope>NUCLEOTIDE SEQUENCE [LARGE SCALE GENOMIC DNA]</scope>
    <source>
        <strain evidence="1 2">12815</strain>
    </source>
</reference>
<organism evidence="1 2">
    <name type="scientific">Pseudomonas juntendi</name>
    <dbReference type="NCBI Taxonomy" id="2666183"/>
    <lineage>
        <taxon>Bacteria</taxon>
        <taxon>Pseudomonadati</taxon>
        <taxon>Pseudomonadota</taxon>
        <taxon>Gammaproteobacteria</taxon>
        <taxon>Pseudomonadales</taxon>
        <taxon>Pseudomonadaceae</taxon>
        <taxon>Pseudomonas</taxon>
    </lineage>
</organism>
<comment type="caution">
    <text evidence="1">The sequence shown here is derived from an EMBL/GenBank/DDBJ whole genome shotgun (WGS) entry which is preliminary data.</text>
</comment>
<protein>
    <submittedName>
        <fullName evidence="1">Uncharacterized protein</fullName>
    </submittedName>
</protein>
<dbReference type="EMBL" id="JACGCX010000003">
    <property type="protein sequence ID" value="MBA6097010.1"/>
    <property type="molecule type" value="Genomic_DNA"/>
</dbReference>
<accession>A0A7W2KEQ9</accession>
<name>A0A7W2KEQ9_9PSED</name>
<evidence type="ECO:0000313" key="2">
    <source>
        <dbReference type="Proteomes" id="UP000545074"/>
    </source>
</evidence>
<dbReference type="AlphaFoldDB" id="A0A7W2KEQ9"/>
<sequence>MANHYQTSPARPIVELNEWGEIDLDALQGKALSTFIKYEGMKEGDRVAPRWLSAGVTGEAVDDIKGILPIEEQDLERGLPVLIKNDDLQRAAGGWAFYSYTLNDTAESLRLFCYVGLRGRTVNERLPPALSAQAHGLLICPDQLESEGATFNIAPYQAMQIGDTIRFELVGFDEDGEEDDTEKLSLTVGPEHFDKKPLAFTVRRNFFRFIDPGSAQATYAIDFIDGQTLDAPPQEFLVDSEASWPGYLSKPAIVGHNGEGDDELDPAKFRDGLAIRVKAYPGMAVGDRVALYWRSPAGDVVQVMRVDPSTEANGEIPFHLPGEVALASEGLRVTLAYLYARPGVSLLSDSLQVQVKAIRQLDPPSVVDAVPEGSAAYGTLAARDAVNGAYVDVPDVAREGESVEVHWWGQAPLGRFVATQPVPANPRRFHIPAEYVPANMGRGSADQSRRFEVFYVLQPGGERSPAYNLRISPLQVNRYPTLVCDEGNQLSLKEVPPTGVGLSLGSWLFGAAGQLLTLSVTGVNKGGVGELSDVIRDGVPVSAEEAADGVKTRLPRSLLERLEVNEQFTLSARLSFDGGDYFTPFNSSTVTLFE</sequence>
<gene>
    <name evidence="1" type="ORF">H4C80_07675</name>
</gene>
<evidence type="ECO:0000313" key="1">
    <source>
        <dbReference type="EMBL" id="MBA6097010.1"/>
    </source>
</evidence>
<proteinExistence type="predicted"/>